<dbReference type="Pfam" id="PF13581">
    <property type="entry name" value="HATPase_c_2"/>
    <property type="match status" value="1"/>
</dbReference>
<name>A0A285KU84_9ACTN</name>
<dbReference type="RefSeq" id="WP_097329202.1">
    <property type="nucleotide sequence ID" value="NZ_OBDY01000053.1"/>
</dbReference>
<evidence type="ECO:0000256" key="1">
    <source>
        <dbReference type="ARBA" id="ARBA00022527"/>
    </source>
</evidence>
<reference evidence="3 4" key="1">
    <citation type="submission" date="2017-09" db="EMBL/GenBank/DDBJ databases">
        <authorList>
            <person name="Ehlers B."/>
            <person name="Leendertz F.H."/>
        </authorList>
    </citation>
    <scope>NUCLEOTIDE SEQUENCE [LARGE SCALE GENOMIC DNA]</scope>
    <source>
        <strain evidence="3 4">CGMCC 4.6857</strain>
    </source>
</reference>
<dbReference type="InterPro" id="IPR003594">
    <property type="entry name" value="HATPase_dom"/>
</dbReference>
<keyword evidence="3" id="KW-0808">Transferase</keyword>
<proteinExistence type="predicted"/>
<sequence>MTGWRMMQPLTAEEVGRWTIGEPVELRILRAEMRKVDTVPASDTLLVVATELASNALRHARSRAVVALLRRPDAVIIDVADRDPRGRPAVDARRPKRSGGLGLRLTERLALDVGWYPAVGGKHVWARFALPASRPGGHSN</sequence>
<dbReference type="OrthoDB" id="3479886at2"/>
<dbReference type="Gene3D" id="3.30.565.10">
    <property type="entry name" value="Histidine kinase-like ATPase, C-terminal domain"/>
    <property type="match status" value="1"/>
</dbReference>
<dbReference type="GO" id="GO:0004674">
    <property type="term" value="F:protein serine/threonine kinase activity"/>
    <property type="evidence" value="ECO:0007669"/>
    <property type="project" value="UniProtKB-KW"/>
</dbReference>
<dbReference type="EMBL" id="OBDY01000053">
    <property type="protein sequence ID" value="SNY74771.1"/>
    <property type="molecule type" value="Genomic_DNA"/>
</dbReference>
<dbReference type="AlphaFoldDB" id="A0A285KU84"/>
<organism evidence="3 4">
    <name type="scientific">Paractinoplanes atraurantiacus</name>
    <dbReference type="NCBI Taxonomy" id="1036182"/>
    <lineage>
        <taxon>Bacteria</taxon>
        <taxon>Bacillati</taxon>
        <taxon>Actinomycetota</taxon>
        <taxon>Actinomycetes</taxon>
        <taxon>Micromonosporales</taxon>
        <taxon>Micromonosporaceae</taxon>
        <taxon>Paractinoplanes</taxon>
    </lineage>
</organism>
<dbReference type="CDD" id="cd16936">
    <property type="entry name" value="HATPase_RsbW-like"/>
    <property type="match status" value="1"/>
</dbReference>
<gene>
    <name evidence="3" type="ORF">SAMN05421748_15313</name>
</gene>
<accession>A0A285KU84</accession>
<protein>
    <submittedName>
        <fullName evidence="3">Histidine kinase-like ATPase domain-containing protein</fullName>
    </submittedName>
</protein>
<dbReference type="InterPro" id="IPR036890">
    <property type="entry name" value="HATPase_C_sf"/>
</dbReference>
<dbReference type="SUPFAM" id="SSF55874">
    <property type="entry name" value="ATPase domain of HSP90 chaperone/DNA topoisomerase II/histidine kinase"/>
    <property type="match status" value="1"/>
</dbReference>
<dbReference type="InterPro" id="IPR050267">
    <property type="entry name" value="Anti-sigma-factor_SerPK"/>
</dbReference>
<keyword evidence="1" id="KW-0723">Serine/threonine-protein kinase</keyword>
<evidence type="ECO:0000313" key="4">
    <source>
        <dbReference type="Proteomes" id="UP000219612"/>
    </source>
</evidence>
<feature type="domain" description="Histidine kinase/HSP90-like ATPase" evidence="2">
    <location>
        <begin position="42"/>
        <end position="127"/>
    </location>
</feature>
<dbReference type="PANTHER" id="PTHR35526:SF3">
    <property type="entry name" value="ANTI-SIGMA-F FACTOR RSBW"/>
    <property type="match status" value="1"/>
</dbReference>
<dbReference type="PANTHER" id="PTHR35526">
    <property type="entry name" value="ANTI-SIGMA-F FACTOR RSBW-RELATED"/>
    <property type="match status" value="1"/>
</dbReference>
<evidence type="ECO:0000313" key="3">
    <source>
        <dbReference type="EMBL" id="SNY74771.1"/>
    </source>
</evidence>
<evidence type="ECO:0000259" key="2">
    <source>
        <dbReference type="Pfam" id="PF13581"/>
    </source>
</evidence>
<dbReference type="Proteomes" id="UP000219612">
    <property type="component" value="Unassembled WGS sequence"/>
</dbReference>
<keyword evidence="4" id="KW-1185">Reference proteome</keyword>
<keyword evidence="3" id="KW-0418">Kinase</keyword>